<evidence type="ECO:0000256" key="2">
    <source>
        <dbReference type="SAM" id="SignalP"/>
    </source>
</evidence>
<proteinExistence type="predicted"/>
<dbReference type="EMBL" id="JBDZDV010000003">
    <property type="protein sequence ID" value="MET3111005.1"/>
    <property type="molecule type" value="Genomic_DNA"/>
</dbReference>
<evidence type="ECO:0000256" key="1">
    <source>
        <dbReference type="SAM" id="MobiDB-lite"/>
    </source>
</evidence>
<keyword evidence="4" id="KW-1185">Reference proteome</keyword>
<feature type="chain" id="PRO_5046672768" description="DUF4309 domain-containing protein" evidence="2">
    <location>
        <begin position="23"/>
        <end position="206"/>
    </location>
</feature>
<feature type="region of interest" description="Disordered" evidence="1">
    <location>
        <begin position="25"/>
        <end position="61"/>
    </location>
</feature>
<name>A0ABV2E9C3_9STAP</name>
<gene>
    <name evidence="3" type="ORF">ABHD89_001411</name>
</gene>
<keyword evidence="2" id="KW-0732">Signal</keyword>
<evidence type="ECO:0008006" key="5">
    <source>
        <dbReference type="Google" id="ProtNLM"/>
    </source>
</evidence>
<accession>A0ABV2E9C3</accession>
<evidence type="ECO:0000313" key="3">
    <source>
        <dbReference type="EMBL" id="MET3111005.1"/>
    </source>
</evidence>
<dbReference type="Proteomes" id="UP001549019">
    <property type="component" value="Unassembled WGS sequence"/>
</dbReference>
<comment type="caution">
    <text evidence="3">The sequence shown here is derived from an EMBL/GenBank/DDBJ whole genome shotgun (WGS) entry which is preliminary data.</text>
</comment>
<dbReference type="PROSITE" id="PS51257">
    <property type="entry name" value="PROKAR_LIPOPROTEIN"/>
    <property type="match status" value="1"/>
</dbReference>
<reference evidence="3 4" key="1">
    <citation type="submission" date="2024-05" db="EMBL/GenBank/DDBJ databases">
        <title>Genomic Encyclopedia of Type Strains, Phase IV (KMG-IV): sequencing the most valuable type-strain genomes for metagenomic binning, comparative biology and taxonomic classification.</title>
        <authorList>
            <person name="Goeker M."/>
        </authorList>
    </citation>
    <scope>NUCLEOTIDE SEQUENCE [LARGE SCALE GENOMIC DNA]</scope>
    <source>
        <strain evidence="3 4">DSM 25286</strain>
    </source>
</reference>
<dbReference type="RefSeq" id="WP_230821922.1">
    <property type="nucleotide sequence ID" value="NZ_JAJNCU010000004.1"/>
</dbReference>
<evidence type="ECO:0000313" key="4">
    <source>
        <dbReference type="Proteomes" id="UP001549019"/>
    </source>
</evidence>
<sequence>MKLILLLMSVPFLFISCITTLAGLDSGDGDMPEEAEQEEVAEMDDGEEAEEEDPEPPEVTPVNITSEAFISNFFTAAYEYRTISIGSSYDYMTSILGEPEGSGEITDGVYYHYEHIGFNFPASAEDADTAELRIDGIIIFLEAFSKMDAVENYGWPTEDDVGNFRMLYDSDPDNGYYIMMPYDQEDYVTALLLHTEDFQDTSLADD</sequence>
<feature type="compositionally biased region" description="Acidic residues" evidence="1">
    <location>
        <begin position="27"/>
        <end position="56"/>
    </location>
</feature>
<protein>
    <recommendedName>
        <fullName evidence="5">DUF4309 domain-containing protein</fullName>
    </recommendedName>
</protein>
<feature type="signal peptide" evidence="2">
    <location>
        <begin position="1"/>
        <end position="22"/>
    </location>
</feature>
<organism evidence="3 4">
    <name type="scientific">Salinicoccus halitifaciens</name>
    <dbReference type="NCBI Taxonomy" id="1073415"/>
    <lineage>
        <taxon>Bacteria</taxon>
        <taxon>Bacillati</taxon>
        <taxon>Bacillota</taxon>
        <taxon>Bacilli</taxon>
        <taxon>Bacillales</taxon>
        <taxon>Staphylococcaceae</taxon>
        <taxon>Salinicoccus</taxon>
    </lineage>
</organism>